<dbReference type="AlphaFoldDB" id="A0A1B6KA77"/>
<feature type="region of interest" description="Disordered" evidence="1">
    <location>
        <begin position="120"/>
        <end position="147"/>
    </location>
</feature>
<feature type="non-terminal residue" evidence="2">
    <location>
        <position position="1"/>
    </location>
</feature>
<name>A0A1B6KA77_9HEMI</name>
<reference evidence="2" key="1">
    <citation type="submission" date="2015-11" db="EMBL/GenBank/DDBJ databases">
        <title>De novo transcriptome assembly of four potential Pierce s Disease insect vectors from Arizona vineyards.</title>
        <authorList>
            <person name="Tassone E.E."/>
        </authorList>
    </citation>
    <scope>NUCLEOTIDE SEQUENCE</scope>
</reference>
<feature type="compositionally biased region" description="Polar residues" evidence="1">
    <location>
        <begin position="133"/>
        <end position="144"/>
    </location>
</feature>
<organism evidence="2">
    <name type="scientific">Graphocephala atropunctata</name>
    <dbReference type="NCBI Taxonomy" id="36148"/>
    <lineage>
        <taxon>Eukaryota</taxon>
        <taxon>Metazoa</taxon>
        <taxon>Ecdysozoa</taxon>
        <taxon>Arthropoda</taxon>
        <taxon>Hexapoda</taxon>
        <taxon>Insecta</taxon>
        <taxon>Pterygota</taxon>
        <taxon>Neoptera</taxon>
        <taxon>Paraneoptera</taxon>
        <taxon>Hemiptera</taxon>
        <taxon>Auchenorrhyncha</taxon>
        <taxon>Membracoidea</taxon>
        <taxon>Cicadellidae</taxon>
        <taxon>Cicadellinae</taxon>
        <taxon>Cicadellini</taxon>
        <taxon>Graphocephala</taxon>
    </lineage>
</organism>
<protein>
    <submittedName>
        <fullName evidence="2">Uncharacterized protein</fullName>
    </submittedName>
</protein>
<proteinExistence type="predicted"/>
<feature type="region of interest" description="Disordered" evidence="1">
    <location>
        <begin position="744"/>
        <end position="767"/>
    </location>
</feature>
<evidence type="ECO:0000256" key="1">
    <source>
        <dbReference type="SAM" id="MobiDB-lite"/>
    </source>
</evidence>
<feature type="compositionally biased region" description="Low complexity" evidence="1">
    <location>
        <begin position="395"/>
        <end position="409"/>
    </location>
</feature>
<gene>
    <name evidence="2" type="ORF">g.23965</name>
</gene>
<feature type="region of interest" description="Disordered" evidence="1">
    <location>
        <begin position="160"/>
        <end position="182"/>
    </location>
</feature>
<dbReference type="EMBL" id="GEBQ01031652">
    <property type="protein sequence ID" value="JAT08325.1"/>
    <property type="molecule type" value="Transcribed_RNA"/>
</dbReference>
<feature type="region of interest" description="Disordered" evidence="1">
    <location>
        <begin position="33"/>
        <end position="63"/>
    </location>
</feature>
<evidence type="ECO:0000313" key="2">
    <source>
        <dbReference type="EMBL" id="JAT08325.1"/>
    </source>
</evidence>
<accession>A0A1B6KA77</accession>
<sequence length="989" mass="112149">HESKDIIEKNKAFFKKDYDIICKIFDPNRSLRHSTLPSLEIPDETSKTSGDAEECNQSANSNINKNISDNLDISCKNIDGNVIHQSVSLDTAFESANSQMKTVECIDLDGPESVIKHSNHTTESARALEQGNPIINNSSQSEPRTLNKEHPHHAVFFRQTSLPPLHIRDDPNQNRDLATNRRASLDSRLTRTSTAEIPIDTYSIQDKYSHMPMNSQQNSRLPHCIPVLETSASRSHALTNKSHKRTRKTSLTNVRISTSLFTQEPQLDMPLTVSQHIQHNNQDLNNLNGFVTNSRIRNPSNHQSTIVSPLAVDQSQQNIIHNESTAQNVFGSNVQSHIIRTNAVSSRLNVGPTFQPQFTGVNSNAMSMKVSQQQALNNLSSGYMTTATSAVPTYTTSLSQPLQQQTTSQGQKESRSSSQMLHHLNQETNQFEYGIQKQANQFVTIPKRNVSRKKYSRRQELYHTTLGNTQSSVLNITPNPLNKLSPQQVANHSCTKDCQQMNQIHQLEHFVSNQNSLPQQSTLPSMAETFSHLGRNRPVNYRTHQPNLPQMPQVMNQPIQSQESQPISPSIGSSQFEINSSFPRLDYDRAQPNAQYMPSNMPESLTYSTQISTQNFGQTEQFQPVHQTIPHSTIPFSISQMPIEDLSRQIIYPSQKSSDVYNNYDLSSADIEKLCNILSDNQEFIALLNKSNDCGITSLNILNVIASDESRRMQNQVCDSWGNPPTYQRGANFETNQSAPVMRDGNGPLTIHHHPSVQSSPRQEGQWPTMLSNSHNQPTCNSTQPFRQPEDASSISRVLLEIDLIRETFSKHSEPYHTFNGIRVTSNQAIEFLDLLENKMRIYNSIEGLEGYFMGQYAMTCGRTFSQDELRALARVFVHGIQRRLERKKRVDQHTLVVRNGTTDQRSKSLARPEKNCSQPNKEFYIELVKRYIVESFKTGMECFSHLLTLAEQKDKEASQAIQEIRRSYRKMADQRRKNNIVDLTFDDD</sequence>
<feature type="region of interest" description="Disordered" evidence="1">
    <location>
        <begin position="395"/>
        <end position="420"/>
    </location>
</feature>